<feature type="non-terminal residue" evidence="1">
    <location>
        <position position="1"/>
    </location>
</feature>
<reference evidence="1" key="1">
    <citation type="submission" date="2021-06" db="EMBL/GenBank/DDBJ databases">
        <authorList>
            <person name="Hodson N. C."/>
            <person name="Mongue J. A."/>
            <person name="Jaron S. K."/>
        </authorList>
    </citation>
    <scope>NUCLEOTIDE SEQUENCE</scope>
</reference>
<comment type="caution">
    <text evidence="1">The sequence shown here is derived from an EMBL/GenBank/DDBJ whole genome shotgun (WGS) entry which is preliminary data.</text>
</comment>
<name>A0A8J2KBE0_9HEXA</name>
<gene>
    <name evidence="1" type="ORF">AFUS01_LOCUS24262</name>
</gene>
<dbReference type="Proteomes" id="UP000708208">
    <property type="component" value="Unassembled WGS sequence"/>
</dbReference>
<sequence>PQIRVKPGNQSETGMKVSYKNCRKKENEDEDEFKCLNKL</sequence>
<keyword evidence="2" id="KW-1185">Reference proteome</keyword>
<evidence type="ECO:0000313" key="2">
    <source>
        <dbReference type="Proteomes" id="UP000708208"/>
    </source>
</evidence>
<protein>
    <submittedName>
        <fullName evidence="1">Uncharacterized protein</fullName>
    </submittedName>
</protein>
<organism evidence="1 2">
    <name type="scientific">Allacma fusca</name>
    <dbReference type="NCBI Taxonomy" id="39272"/>
    <lineage>
        <taxon>Eukaryota</taxon>
        <taxon>Metazoa</taxon>
        <taxon>Ecdysozoa</taxon>
        <taxon>Arthropoda</taxon>
        <taxon>Hexapoda</taxon>
        <taxon>Collembola</taxon>
        <taxon>Symphypleona</taxon>
        <taxon>Sminthuridae</taxon>
        <taxon>Allacma</taxon>
    </lineage>
</organism>
<evidence type="ECO:0000313" key="1">
    <source>
        <dbReference type="EMBL" id="CAG7785648.1"/>
    </source>
</evidence>
<dbReference type="AlphaFoldDB" id="A0A8J2KBE0"/>
<proteinExistence type="predicted"/>
<dbReference type="EMBL" id="CAJVCH010300592">
    <property type="protein sequence ID" value="CAG7785648.1"/>
    <property type="molecule type" value="Genomic_DNA"/>
</dbReference>
<accession>A0A8J2KBE0</accession>